<evidence type="ECO:0000313" key="3">
    <source>
        <dbReference type="Proteomes" id="UP001233999"/>
    </source>
</evidence>
<name>A0AAD8AHX8_DIPPU</name>
<accession>A0AAD8AHX8</accession>
<dbReference type="EMBL" id="JASPKZ010000838">
    <property type="protein sequence ID" value="KAJ9599070.1"/>
    <property type="molecule type" value="Genomic_DNA"/>
</dbReference>
<feature type="region of interest" description="Disordered" evidence="1">
    <location>
        <begin position="19"/>
        <end position="57"/>
    </location>
</feature>
<proteinExistence type="predicted"/>
<evidence type="ECO:0000313" key="2">
    <source>
        <dbReference type="EMBL" id="KAJ9599070.1"/>
    </source>
</evidence>
<feature type="non-terminal residue" evidence="2">
    <location>
        <position position="1"/>
    </location>
</feature>
<dbReference type="Proteomes" id="UP001233999">
    <property type="component" value="Unassembled WGS sequence"/>
</dbReference>
<protein>
    <submittedName>
        <fullName evidence="2">Uncharacterized protein</fullName>
    </submittedName>
</protein>
<feature type="non-terminal residue" evidence="2">
    <location>
        <position position="57"/>
    </location>
</feature>
<organism evidence="2 3">
    <name type="scientific">Diploptera punctata</name>
    <name type="common">Pacific beetle cockroach</name>
    <dbReference type="NCBI Taxonomy" id="6984"/>
    <lineage>
        <taxon>Eukaryota</taxon>
        <taxon>Metazoa</taxon>
        <taxon>Ecdysozoa</taxon>
        <taxon>Arthropoda</taxon>
        <taxon>Hexapoda</taxon>
        <taxon>Insecta</taxon>
        <taxon>Pterygota</taxon>
        <taxon>Neoptera</taxon>
        <taxon>Polyneoptera</taxon>
        <taxon>Dictyoptera</taxon>
        <taxon>Blattodea</taxon>
        <taxon>Blaberoidea</taxon>
        <taxon>Blaberidae</taxon>
        <taxon>Diplopterinae</taxon>
        <taxon>Diploptera</taxon>
    </lineage>
</organism>
<keyword evidence="3" id="KW-1185">Reference proteome</keyword>
<dbReference type="AlphaFoldDB" id="A0AAD8AHX8"/>
<reference evidence="2" key="2">
    <citation type="submission" date="2023-05" db="EMBL/GenBank/DDBJ databases">
        <authorList>
            <person name="Fouks B."/>
        </authorList>
    </citation>
    <scope>NUCLEOTIDE SEQUENCE</scope>
    <source>
        <strain evidence="2">Stay&amp;Tobe</strain>
        <tissue evidence="2">Testes</tissue>
    </source>
</reference>
<feature type="compositionally biased region" description="Polar residues" evidence="1">
    <location>
        <begin position="19"/>
        <end position="42"/>
    </location>
</feature>
<evidence type="ECO:0000256" key="1">
    <source>
        <dbReference type="SAM" id="MobiDB-lite"/>
    </source>
</evidence>
<sequence length="57" mass="6580">ILERRIAHFIDHFIRTCSEPSLSRQANPESRQANPEEIQNSKGFPENFNGANRTINK</sequence>
<reference evidence="2" key="1">
    <citation type="journal article" date="2023" name="IScience">
        <title>Live-bearing cockroach genome reveals convergent evolutionary mechanisms linked to viviparity in insects and beyond.</title>
        <authorList>
            <person name="Fouks B."/>
            <person name="Harrison M.C."/>
            <person name="Mikhailova A.A."/>
            <person name="Marchal E."/>
            <person name="English S."/>
            <person name="Carruthers M."/>
            <person name="Jennings E.C."/>
            <person name="Chiamaka E.L."/>
            <person name="Frigard R.A."/>
            <person name="Pippel M."/>
            <person name="Attardo G.M."/>
            <person name="Benoit J.B."/>
            <person name="Bornberg-Bauer E."/>
            <person name="Tobe S.S."/>
        </authorList>
    </citation>
    <scope>NUCLEOTIDE SEQUENCE</scope>
    <source>
        <strain evidence="2">Stay&amp;Tobe</strain>
    </source>
</reference>
<gene>
    <name evidence="2" type="ORF">L9F63_010462</name>
</gene>
<comment type="caution">
    <text evidence="2">The sequence shown here is derived from an EMBL/GenBank/DDBJ whole genome shotgun (WGS) entry which is preliminary data.</text>
</comment>